<dbReference type="PANTHER" id="PTHR30441">
    <property type="entry name" value="DUF748 DOMAIN-CONTAINING PROTEIN"/>
    <property type="match status" value="1"/>
</dbReference>
<protein>
    <submittedName>
        <fullName evidence="2">DUF748 domain-containing protein</fullName>
    </submittedName>
</protein>
<accession>A0ABS0B3H4</accession>
<proteinExistence type="predicted"/>
<sequence>MLRWIKPWMLLAVVLPLLAFGLYTAGGFWGVPRLIHWQAPKYVREELGKDLKLGEVRFNPFNFQLDIDGIAIDDPKDRQPMVALKQVHADFQVSSLWKRGYVFREVRLDGPFARAIIRPDGSLNLAELLPKDERDEPMPNVWIDELSVSHGRIDFADRSRALKPEKQLSPIEFTLKNFRTRDESGGFTLHAVSEDGERFDWQGKLSLEPIASNGRIAVSKLKARTAYEFLSEELPFQLSRGSIDFAGRYDFAVQPNAGTKLDVAMSKAVATDLGLRARGAGDDWVTVPSVALDNMRLSLARQSIDIDAVRIDGLKAKAWLDPDGSFNIDRLMAAPPQPLAVTRAGAAAKWKTNVGRIEVKQGDVEFEDRTVKPAATFKLAPLTLSAKAGSLDTTKPAPITAQTTINGKATASIEGEVVLDTMAADLHVEVAGMPLKDVQGYLPDYPKLTLRSGDAGAKGQLVLLPDDAPGPSISFSGSATVTDFEVIEVADQSELISWAKLDADGVRYTQAPDALSIERIHARKPNMRVFITPDRNFNLARAFATPAHTTLPASTSAQPEMPIKIGRLRLDDGVMDFADYSIDPNFRAKISALAGTISDFSTKADAVSTIDLRGQVINRFSPVVIRGKTSPLAYDRYTDIAMSFKNIELPLFNPYSGRWAGYAIAKGKLNTDLHYEINNRNLAAEHHVVIDQLEWGEATDSKDKVSLPIRMATSLLKDRHGVIDLQVPVAGTLDDPKFRVWPVIWQIIKNLLVKIVTAPFDWIGSLFKGAEKAQYVAFAPGSADLGEEARASLGNLAKGLVDRPAVKIEIPTATLAPADPEALAEKKIVQAMAPLGRRKEEGLTSLDELDPERRAELLAKLYKQEMGERPKLPETQEAPAAEEASRKERRAARDEGEAAWLRTELIDHYKVGEAELTALGQARANAIQEALLAGGELDPTRVFVTAAGKPPTEQEGQVRIELGLE</sequence>
<gene>
    <name evidence="2" type="ORF">IU514_03225</name>
</gene>
<evidence type="ECO:0000313" key="2">
    <source>
        <dbReference type="EMBL" id="MBF6023032.1"/>
    </source>
</evidence>
<keyword evidence="3" id="KW-1185">Reference proteome</keyword>
<dbReference type="PANTHER" id="PTHR30441:SF8">
    <property type="entry name" value="DUF748 DOMAIN-CONTAINING PROTEIN"/>
    <property type="match status" value="1"/>
</dbReference>
<feature type="region of interest" description="Disordered" evidence="1">
    <location>
        <begin position="864"/>
        <end position="896"/>
    </location>
</feature>
<evidence type="ECO:0000256" key="1">
    <source>
        <dbReference type="SAM" id="MobiDB-lite"/>
    </source>
</evidence>
<feature type="compositionally biased region" description="Basic and acidic residues" evidence="1">
    <location>
        <begin position="864"/>
        <end position="874"/>
    </location>
</feature>
<reference evidence="2 3" key="1">
    <citation type="submission" date="2020-11" db="EMBL/GenBank/DDBJ databases">
        <title>Draft Genome Sequence and Secondary Metabolite Biosynthetic Potential of the Lysobacter niastensis Type strain DSM 18481.</title>
        <authorList>
            <person name="Turrini P."/>
            <person name="Artuso I."/>
            <person name="Tescari M."/>
            <person name="Lugli G.A."/>
            <person name="Frangipani E."/>
            <person name="Ventura M."/>
            <person name="Visca P."/>
        </authorList>
    </citation>
    <scope>NUCLEOTIDE SEQUENCE [LARGE SCALE GENOMIC DNA]</scope>
    <source>
        <strain evidence="2 3">DSM 18481</strain>
    </source>
</reference>
<dbReference type="EMBL" id="JADLZT010000002">
    <property type="protein sequence ID" value="MBF6023032.1"/>
    <property type="molecule type" value="Genomic_DNA"/>
</dbReference>
<dbReference type="InterPro" id="IPR008023">
    <property type="entry name" value="DUF748"/>
</dbReference>
<name>A0ABS0B3H4_9GAMM</name>
<dbReference type="InterPro" id="IPR052894">
    <property type="entry name" value="AsmA-related"/>
</dbReference>
<evidence type="ECO:0000313" key="3">
    <source>
        <dbReference type="Proteomes" id="UP001429984"/>
    </source>
</evidence>
<dbReference type="Proteomes" id="UP001429984">
    <property type="component" value="Unassembled WGS sequence"/>
</dbReference>
<comment type="caution">
    <text evidence="2">The sequence shown here is derived from an EMBL/GenBank/DDBJ whole genome shotgun (WGS) entry which is preliminary data.</text>
</comment>
<dbReference type="Pfam" id="PF05359">
    <property type="entry name" value="DUF748"/>
    <property type="match status" value="2"/>
</dbReference>
<feature type="compositionally biased region" description="Basic and acidic residues" evidence="1">
    <location>
        <begin position="883"/>
        <end position="896"/>
    </location>
</feature>
<dbReference type="RefSeq" id="WP_194929640.1">
    <property type="nucleotide sequence ID" value="NZ_JADLZT010000002.1"/>
</dbReference>
<organism evidence="2 3">
    <name type="scientific">Lysobacter niastensis</name>
    <dbReference type="NCBI Taxonomy" id="380629"/>
    <lineage>
        <taxon>Bacteria</taxon>
        <taxon>Pseudomonadati</taxon>
        <taxon>Pseudomonadota</taxon>
        <taxon>Gammaproteobacteria</taxon>
        <taxon>Lysobacterales</taxon>
        <taxon>Lysobacteraceae</taxon>
        <taxon>Lysobacter</taxon>
    </lineage>
</organism>